<feature type="domain" description="HTH marR-type" evidence="4">
    <location>
        <begin position="21"/>
        <end position="152"/>
    </location>
</feature>
<dbReference type="CDD" id="cd00090">
    <property type="entry name" value="HTH_ARSR"/>
    <property type="match status" value="1"/>
</dbReference>
<evidence type="ECO:0000313" key="6">
    <source>
        <dbReference type="Proteomes" id="UP000477680"/>
    </source>
</evidence>
<organism evidence="5 6">
    <name type="scientific">Kineobactrum salinum</name>
    <dbReference type="NCBI Taxonomy" id="2708301"/>
    <lineage>
        <taxon>Bacteria</taxon>
        <taxon>Pseudomonadati</taxon>
        <taxon>Pseudomonadota</taxon>
        <taxon>Gammaproteobacteria</taxon>
        <taxon>Cellvibrionales</taxon>
        <taxon>Halieaceae</taxon>
        <taxon>Kineobactrum</taxon>
    </lineage>
</organism>
<sequence length="155" mass="17707">MNSHSMKSAIDPDRQEEAFIDTYLAFLLATASHRISSEFHVRLRELNIAVSTWRILAVLSAKQRSVNELARIVLLNQPTVSKTLIRLERDGLITRQREKDNQRSVRIGLTKKGDALVSKLIPLAEEHEADAFSTLSQTDKRKLVKILRQVIKHNE</sequence>
<dbReference type="Pfam" id="PF12802">
    <property type="entry name" value="MarR_2"/>
    <property type="match status" value="1"/>
</dbReference>
<evidence type="ECO:0000256" key="3">
    <source>
        <dbReference type="ARBA" id="ARBA00023163"/>
    </source>
</evidence>
<dbReference type="SMART" id="SM00347">
    <property type="entry name" value="HTH_MARR"/>
    <property type="match status" value="1"/>
</dbReference>
<keyword evidence="1" id="KW-0805">Transcription regulation</keyword>
<gene>
    <name evidence="5" type="ORF">G3T16_05510</name>
</gene>
<dbReference type="GO" id="GO:0006950">
    <property type="term" value="P:response to stress"/>
    <property type="evidence" value="ECO:0007669"/>
    <property type="project" value="TreeGrafter"/>
</dbReference>
<protein>
    <submittedName>
        <fullName evidence="5">MarR family transcriptional regulator</fullName>
    </submittedName>
</protein>
<dbReference type="InterPro" id="IPR011991">
    <property type="entry name" value="ArsR-like_HTH"/>
</dbReference>
<dbReference type="GO" id="GO:0003677">
    <property type="term" value="F:DNA binding"/>
    <property type="evidence" value="ECO:0007669"/>
    <property type="project" value="UniProtKB-KW"/>
</dbReference>
<name>A0A6C0TZ49_9GAMM</name>
<dbReference type="InterPro" id="IPR039422">
    <property type="entry name" value="MarR/SlyA-like"/>
</dbReference>
<dbReference type="KEGG" id="kim:G3T16_05510"/>
<proteinExistence type="predicted"/>
<keyword evidence="2" id="KW-0238">DNA-binding</keyword>
<keyword evidence="3" id="KW-0804">Transcription</keyword>
<dbReference type="RefSeq" id="WP_163494177.1">
    <property type="nucleotide sequence ID" value="NZ_CP048711.1"/>
</dbReference>
<dbReference type="SUPFAM" id="SSF46785">
    <property type="entry name" value="Winged helix' DNA-binding domain"/>
    <property type="match status" value="1"/>
</dbReference>
<evidence type="ECO:0000259" key="4">
    <source>
        <dbReference type="PROSITE" id="PS50995"/>
    </source>
</evidence>
<evidence type="ECO:0000256" key="2">
    <source>
        <dbReference type="ARBA" id="ARBA00023125"/>
    </source>
</evidence>
<dbReference type="InterPro" id="IPR023187">
    <property type="entry name" value="Tscrpt_reg_MarR-type_CS"/>
</dbReference>
<evidence type="ECO:0000313" key="5">
    <source>
        <dbReference type="EMBL" id="QIB64928.1"/>
    </source>
</evidence>
<dbReference type="Proteomes" id="UP000477680">
    <property type="component" value="Chromosome"/>
</dbReference>
<dbReference type="PRINTS" id="PR00598">
    <property type="entry name" value="HTHMARR"/>
</dbReference>
<reference evidence="5 6" key="1">
    <citation type="submission" date="2020-02" db="EMBL/GenBank/DDBJ databases">
        <title>Genome sequencing for Kineobactrum sp. M2.</title>
        <authorList>
            <person name="Park S.-J."/>
        </authorList>
    </citation>
    <scope>NUCLEOTIDE SEQUENCE [LARGE SCALE GENOMIC DNA]</scope>
    <source>
        <strain evidence="5 6">M2</strain>
    </source>
</reference>
<dbReference type="PANTHER" id="PTHR33164:SF43">
    <property type="entry name" value="HTH-TYPE TRANSCRIPTIONAL REPRESSOR YETL"/>
    <property type="match status" value="1"/>
</dbReference>
<dbReference type="PROSITE" id="PS50995">
    <property type="entry name" value="HTH_MARR_2"/>
    <property type="match status" value="1"/>
</dbReference>
<dbReference type="PROSITE" id="PS01117">
    <property type="entry name" value="HTH_MARR_1"/>
    <property type="match status" value="1"/>
</dbReference>
<keyword evidence="6" id="KW-1185">Reference proteome</keyword>
<dbReference type="EMBL" id="CP048711">
    <property type="protein sequence ID" value="QIB64928.1"/>
    <property type="molecule type" value="Genomic_DNA"/>
</dbReference>
<dbReference type="GO" id="GO:0003700">
    <property type="term" value="F:DNA-binding transcription factor activity"/>
    <property type="evidence" value="ECO:0007669"/>
    <property type="project" value="InterPro"/>
</dbReference>
<dbReference type="PANTHER" id="PTHR33164">
    <property type="entry name" value="TRANSCRIPTIONAL REGULATOR, MARR FAMILY"/>
    <property type="match status" value="1"/>
</dbReference>
<accession>A0A6C0TZ49</accession>
<evidence type="ECO:0000256" key="1">
    <source>
        <dbReference type="ARBA" id="ARBA00023015"/>
    </source>
</evidence>
<dbReference type="InterPro" id="IPR036390">
    <property type="entry name" value="WH_DNA-bd_sf"/>
</dbReference>
<dbReference type="Gene3D" id="1.10.10.10">
    <property type="entry name" value="Winged helix-like DNA-binding domain superfamily/Winged helix DNA-binding domain"/>
    <property type="match status" value="1"/>
</dbReference>
<dbReference type="InterPro" id="IPR036388">
    <property type="entry name" value="WH-like_DNA-bd_sf"/>
</dbReference>
<dbReference type="AlphaFoldDB" id="A0A6C0TZ49"/>
<dbReference type="InterPro" id="IPR000835">
    <property type="entry name" value="HTH_MarR-typ"/>
</dbReference>